<organism evidence="10 11">
    <name type="scientific">Histidinibacterium lentulum</name>
    <dbReference type="NCBI Taxonomy" id="2480588"/>
    <lineage>
        <taxon>Bacteria</taxon>
        <taxon>Pseudomonadati</taxon>
        <taxon>Pseudomonadota</taxon>
        <taxon>Alphaproteobacteria</taxon>
        <taxon>Rhodobacterales</taxon>
        <taxon>Paracoccaceae</taxon>
        <taxon>Histidinibacterium</taxon>
    </lineage>
</organism>
<feature type="transmembrane region" description="Helical" evidence="8">
    <location>
        <begin position="97"/>
        <end position="118"/>
    </location>
</feature>
<evidence type="ECO:0000256" key="4">
    <source>
        <dbReference type="ARBA" id="ARBA00022475"/>
    </source>
</evidence>
<dbReference type="Proteomes" id="UP000268016">
    <property type="component" value="Unassembled WGS sequence"/>
</dbReference>
<feature type="transmembrane region" description="Helical" evidence="8">
    <location>
        <begin position="210"/>
        <end position="235"/>
    </location>
</feature>
<feature type="transmembrane region" description="Helical" evidence="8">
    <location>
        <begin position="44"/>
        <end position="61"/>
    </location>
</feature>
<feature type="transmembrane region" description="Helical" evidence="8">
    <location>
        <begin position="340"/>
        <end position="361"/>
    </location>
</feature>
<dbReference type="GO" id="GO:0042910">
    <property type="term" value="F:xenobiotic transmembrane transporter activity"/>
    <property type="evidence" value="ECO:0007669"/>
    <property type="project" value="InterPro"/>
</dbReference>
<reference evidence="10 11" key="1">
    <citation type="submission" date="2018-10" db="EMBL/GenBank/DDBJ databases">
        <title>Histidinibacterium lentulum gen. nov., sp. nov., a marine bacterium from the culture broth of Picochlorum sp. 122.</title>
        <authorList>
            <person name="Wang G."/>
        </authorList>
    </citation>
    <scope>NUCLEOTIDE SEQUENCE [LARGE SCALE GENOMIC DNA]</scope>
    <source>
        <strain evidence="10 11">B17</strain>
    </source>
</reference>
<keyword evidence="6 8" id="KW-1133">Transmembrane helix</keyword>
<dbReference type="InterPro" id="IPR036259">
    <property type="entry name" value="MFS_trans_sf"/>
</dbReference>
<comment type="caution">
    <text evidence="8">Lacks conserved residue(s) required for the propagation of feature annotation.</text>
</comment>
<dbReference type="GO" id="GO:0005886">
    <property type="term" value="C:plasma membrane"/>
    <property type="evidence" value="ECO:0007669"/>
    <property type="project" value="UniProtKB-SubCell"/>
</dbReference>
<evidence type="ECO:0000313" key="10">
    <source>
        <dbReference type="EMBL" id="ROU02346.1"/>
    </source>
</evidence>
<keyword evidence="7 8" id="KW-0472">Membrane</keyword>
<comment type="caution">
    <text evidence="10">The sequence shown here is derived from an EMBL/GenBank/DDBJ whole genome shotgun (WGS) entry which is preliminary data.</text>
</comment>
<feature type="transmembrane region" description="Helical" evidence="8">
    <location>
        <begin position="305"/>
        <end position="328"/>
    </location>
</feature>
<evidence type="ECO:0000256" key="5">
    <source>
        <dbReference type="ARBA" id="ARBA00022692"/>
    </source>
</evidence>
<sequence length="398" mass="40855">MTTLRAALVLGFLAAVGPFAIDMYLPGLPVIGADLGASVAEVQMTLTFYFVAFGLSQLFWGPLSDRFGRKPPIYVGLGIFALASAGCAMAPDVGTLTAFRALQGIGAAVVMVTPRAIIRDLHTGPEATRLMALVMLVISVSPMLAPLAGAGLMALGGWRVMFWALAGAVALSLTLTALALPETLPAERRVPIRLRTMVAGARILMSDATFMGLTFIGAFGFASFFVFIASASYVYTEQFGLSPVGFSLAFAVNALGFFGMSQLAAPITERFGLVPVIRAAVIGFAAFGCALTALVVAGAGTLPVIMAMLFCGNAFLGLVVPTTMVAALDPHGEIAGLASSLGGTLQMVTGGVILTLAGPFFDGTALPMVAAIAACGLLALVLALTVLPRIARARAMAV</sequence>
<protein>
    <recommendedName>
        <fullName evidence="8">Bcr/CflA family efflux transporter</fullName>
    </recommendedName>
</protein>
<evidence type="ECO:0000256" key="2">
    <source>
        <dbReference type="ARBA" id="ARBA00006236"/>
    </source>
</evidence>
<gene>
    <name evidence="10" type="ORF">EAT49_08340</name>
</gene>
<dbReference type="EMBL" id="RDRB01000004">
    <property type="protein sequence ID" value="ROU02346.1"/>
    <property type="molecule type" value="Genomic_DNA"/>
</dbReference>
<dbReference type="AlphaFoldDB" id="A0A3N2R4S7"/>
<feature type="transmembrane region" description="Helical" evidence="8">
    <location>
        <begin position="130"/>
        <end position="154"/>
    </location>
</feature>
<dbReference type="PANTHER" id="PTHR23502:SF132">
    <property type="entry name" value="POLYAMINE TRANSPORTER 2-RELATED"/>
    <property type="match status" value="1"/>
</dbReference>
<evidence type="ECO:0000256" key="1">
    <source>
        <dbReference type="ARBA" id="ARBA00004651"/>
    </source>
</evidence>
<feature type="domain" description="Major facilitator superfamily (MFS) profile" evidence="9">
    <location>
        <begin position="3"/>
        <end position="391"/>
    </location>
</feature>
<dbReference type="InterPro" id="IPR020846">
    <property type="entry name" value="MFS_dom"/>
</dbReference>
<proteinExistence type="inferred from homology"/>
<evidence type="ECO:0000259" key="9">
    <source>
        <dbReference type="PROSITE" id="PS50850"/>
    </source>
</evidence>
<comment type="subcellular location">
    <subcellularLocation>
        <location evidence="8">Cell inner membrane</location>
        <topology evidence="8">Multi-pass membrane protein</topology>
    </subcellularLocation>
    <subcellularLocation>
        <location evidence="1">Cell membrane</location>
        <topology evidence="1">Multi-pass membrane protein</topology>
    </subcellularLocation>
</comment>
<accession>A0A3N2R4S7</accession>
<keyword evidence="11" id="KW-1185">Reference proteome</keyword>
<dbReference type="GO" id="GO:0015385">
    <property type="term" value="F:sodium:proton antiporter activity"/>
    <property type="evidence" value="ECO:0007669"/>
    <property type="project" value="TreeGrafter"/>
</dbReference>
<evidence type="ECO:0000313" key="11">
    <source>
        <dbReference type="Proteomes" id="UP000268016"/>
    </source>
</evidence>
<evidence type="ECO:0000256" key="3">
    <source>
        <dbReference type="ARBA" id="ARBA00022448"/>
    </source>
</evidence>
<dbReference type="GO" id="GO:1990961">
    <property type="term" value="P:xenobiotic detoxification by transmembrane export across the plasma membrane"/>
    <property type="evidence" value="ECO:0007669"/>
    <property type="project" value="InterPro"/>
</dbReference>
<dbReference type="RefSeq" id="WP_123641863.1">
    <property type="nucleotide sequence ID" value="NZ_ML119084.1"/>
</dbReference>
<name>A0A3N2R4S7_9RHOB</name>
<dbReference type="PANTHER" id="PTHR23502">
    <property type="entry name" value="MAJOR FACILITATOR SUPERFAMILY"/>
    <property type="match status" value="1"/>
</dbReference>
<keyword evidence="4" id="KW-1003">Cell membrane</keyword>
<dbReference type="CDD" id="cd17320">
    <property type="entry name" value="MFS_MdfA_MDR_like"/>
    <property type="match status" value="1"/>
</dbReference>
<keyword evidence="8" id="KW-0997">Cell inner membrane</keyword>
<dbReference type="InterPro" id="IPR011701">
    <property type="entry name" value="MFS"/>
</dbReference>
<dbReference type="SUPFAM" id="SSF103473">
    <property type="entry name" value="MFS general substrate transporter"/>
    <property type="match status" value="1"/>
</dbReference>
<feature type="transmembrane region" description="Helical" evidence="8">
    <location>
        <begin position="276"/>
        <end position="299"/>
    </location>
</feature>
<dbReference type="InterPro" id="IPR004812">
    <property type="entry name" value="Efflux_drug-R_Bcr/CmlA"/>
</dbReference>
<feature type="transmembrane region" description="Helical" evidence="8">
    <location>
        <begin position="160"/>
        <end position="180"/>
    </location>
</feature>
<dbReference type="PROSITE" id="PS50850">
    <property type="entry name" value="MFS"/>
    <property type="match status" value="1"/>
</dbReference>
<feature type="transmembrane region" description="Helical" evidence="8">
    <location>
        <begin position="367"/>
        <end position="387"/>
    </location>
</feature>
<evidence type="ECO:0000256" key="7">
    <source>
        <dbReference type="ARBA" id="ARBA00023136"/>
    </source>
</evidence>
<dbReference type="NCBIfam" id="TIGR00710">
    <property type="entry name" value="efflux_Bcr_CflA"/>
    <property type="match status" value="1"/>
</dbReference>
<dbReference type="Pfam" id="PF07690">
    <property type="entry name" value="MFS_1"/>
    <property type="match status" value="1"/>
</dbReference>
<evidence type="ECO:0000256" key="6">
    <source>
        <dbReference type="ARBA" id="ARBA00022989"/>
    </source>
</evidence>
<feature type="transmembrane region" description="Helical" evidence="8">
    <location>
        <begin position="73"/>
        <end position="91"/>
    </location>
</feature>
<dbReference type="Gene3D" id="1.20.1720.10">
    <property type="entry name" value="Multidrug resistance protein D"/>
    <property type="match status" value="1"/>
</dbReference>
<keyword evidence="3 8" id="KW-0813">Transport</keyword>
<evidence type="ECO:0000256" key="8">
    <source>
        <dbReference type="RuleBase" id="RU365088"/>
    </source>
</evidence>
<comment type="similarity">
    <text evidence="2 8">Belongs to the major facilitator superfamily. Bcr/CmlA family.</text>
</comment>
<keyword evidence="5 8" id="KW-0812">Transmembrane</keyword>
<feature type="transmembrane region" description="Helical" evidence="8">
    <location>
        <begin position="241"/>
        <end position="264"/>
    </location>
</feature>
<dbReference type="OrthoDB" id="9800416at2"/>